<feature type="compositionally biased region" description="Basic and acidic residues" evidence="1">
    <location>
        <begin position="548"/>
        <end position="566"/>
    </location>
</feature>
<feature type="compositionally biased region" description="Polar residues" evidence="1">
    <location>
        <begin position="155"/>
        <end position="167"/>
    </location>
</feature>
<proteinExistence type="predicted"/>
<feature type="region of interest" description="Disordered" evidence="1">
    <location>
        <begin position="60"/>
        <end position="106"/>
    </location>
</feature>
<feature type="compositionally biased region" description="Low complexity" evidence="1">
    <location>
        <begin position="168"/>
        <end position="179"/>
    </location>
</feature>
<name>A0A0C9W0F7_SPHS4</name>
<feature type="region of interest" description="Disordered" evidence="1">
    <location>
        <begin position="141"/>
        <end position="625"/>
    </location>
</feature>
<feature type="compositionally biased region" description="Basic and acidic residues" evidence="1">
    <location>
        <begin position="504"/>
        <end position="531"/>
    </location>
</feature>
<dbReference type="AlphaFoldDB" id="A0A0C9W0F7"/>
<reference evidence="2 3" key="1">
    <citation type="submission" date="2014-06" db="EMBL/GenBank/DDBJ databases">
        <title>Evolutionary Origins and Diversification of the Mycorrhizal Mutualists.</title>
        <authorList>
            <consortium name="DOE Joint Genome Institute"/>
            <consortium name="Mycorrhizal Genomics Consortium"/>
            <person name="Kohler A."/>
            <person name="Kuo A."/>
            <person name="Nagy L.G."/>
            <person name="Floudas D."/>
            <person name="Copeland A."/>
            <person name="Barry K.W."/>
            <person name="Cichocki N."/>
            <person name="Veneault-Fourrey C."/>
            <person name="LaButti K."/>
            <person name="Lindquist E.A."/>
            <person name="Lipzen A."/>
            <person name="Lundell T."/>
            <person name="Morin E."/>
            <person name="Murat C."/>
            <person name="Riley R."/>
            <person name="Ohm R."/>
            <person name="Sun H."/>
            <person name="Tunlid A."/>
            <person name="Henrissat B."/>
            <person name="Grigoriev I.V."/>
            <person name="Hibbett D.S."/>
            <person name="Martin F."/>
        </authorList>
    </citation>
    <scope>NUCLEOTIDE SEQUENCE [LARGE SCALE GENOMIC DNA]</scope>
    <source>
        <strain evidence="2 3">SS14</strain>
    </source>
</reference>
<feature type="compositionally biased region" description="Polar residues" evidence="1">
    <location>
        <begin position="280"/>
        <end position="299"/>
    </location>
</feature>
<feature type="compositionally biased region" description="Low complexity" evidence="1">
    <location>
        <begin position="479"/>
        <end position="495"/>
    </location>
</feature>
<organism evidence="2 3">
    <name type="scientific">Sphaerobolus stellatus (strain SS14)</name>
    <dbReference type="NCBI Taxonomy" id="990650"/>
    <lineage>
        <taxon>Eukaryota</taxon>
        <taxon>Fungi</taxon>
        <taxon>Dikarya</taxon>
        <taxon>Basidiomycota</taxon>
        <taxon>Agaricomycotina</taxon>
        <taxon>Agaricomycetes</taxon>
        <taxon>Phallomycetidae</taxon>
        <taxon>Geastrales</taxon>
        <taxon>Sphaerobolaceae</taxon>
        <taxon>Sphaerobolus</taxon>
    </lineage>
</organism>
<dbReference type="Proteomes" id="UP000054279">
    <property type="component" value="Unassembled WGS sequence"/>
</dbReference>
<evidence type="ECO:0000313" key="3">
    <source>
        <dbReference type="Proteomes" id="UP000054279"/>
    </source>
</evidence>
<dbReference type="OrthoDB" id="2148418at2759"/>
<evidence type="ECO:0000313" key="2">
    <source>
        <dbReference type="EMBL" id="KIJ44376.1"/>
    </source>
</evidence>
<feature type="compositionally biased region" description="Low complexity" evidence="1">
    <location>
        <begin position="400"/>
        <end position="413"/>
    </location>
</feature>
<feature type="compositionally biased region" description="Low complexity" evidence="1">
    <location>
        <begin position="319"/>
        <end position="330"/>
    </location>
</feature>
<evidence type="ECO:0000256" key="1">
    <source>
        <dbReference type="SAM" id="MobiDB-lite"/>
    </source>
</evidence>
<feature type="compositionally biased region" description="Basic and acidic residues" evidence="1">
    <location>
        <begin position="610"/>
        <end position="624"/>
    </location>
</feature>
<accession>A0A0C9W0F7</accession>
<feature type="compositionally biased region" description="Polar residues" evidence="1">
    <location>
        <begin position="189"/>
        <end position="201"/>
    </location>
</feature>
<dbReference type="HOGENOM" id="CLU_385503_0_0_1"/>
<keyword evidence="3" id="KW-1185">Reference proteome</keyword>
<feature type="compositionally biased region" description="Low complexity" evidence="1">
    <location>
        <begin position="339"/>
        <end position="357"/>
    </location>
</feature>
<gene>
    <name evidence="2" type="ORF">M422DRAFT_779459</name>
</gene>
<feature type="compositionally biased region" description="Low complexity" evidence="1">
    <location>
        <begin position="88"/>
        <end position="100"/>
    </location>
</feature>
<dbReference type="EMBL" id="KN837118">
    <property type="protein sequence ID" value="KIJ44376.1"/>
    <property type="molecule type" value="Genomic_DNA"/>
</dbReference>
<sequence>MDVDTTIIQTAVPSDIPSTLNTPIINLFSSPARRVIVPVTSPQRPTSPVRFPRPIVPVALDDPLRSPARRVLNPSSPARPLPLDDPNRTPARRVPAPASPSKVTGTLAPVLPRIKVGISSSSKVTSTSPLKQSASAKSTLVASTSAKPNSAFPVRQTSSQNASENTLSVPSSSKTVSTSIHPPPPSKLRQPSSIASKTARGSAQPYAKGVRPSRLPTASSTIHVASPIPRSKAGTSSGIPGPSKLPLRSSVQASRLPSPVKRLAPTPEPPVPSTSTEPPQASTSTKPPGSNTAGSSSLAGSRKRPRIFSDDDSDEPSAKRPVIVVRPVVKGMFGGNAQSSPRRPSSPSKVDVSPVRPNRSAGPIQFRPVIPGTLRHFATPAGTSMDLPPSSERATSPMDVETVSSTITVTGVTRESTTEELNSSKLEPAAELLRPPSTDPQLRRTSRVRRAPTPDPFLVAPTSLETMTTTKRSKSAPVRSESATKASTSRSSTRSGVPTTKIQESPRRIKILTDDNTRRNMEVVVELEKMIVRKPGPRPPSPTTKVRTVLEKSQEERAKGRGERAERRRRRAEGSDVTASSDNEDAHARSSPTPPQKHIQAPGDDEEYESPEKQAKPSRRDPNKIAKSVKWNHALAERITYDEESSIDLGGSAPLKGALKSCLVRDEIVAFLDAFGNLPDTVGTLPTLEREHVIVKKFLYDDDIEEPPLRTTRKKKS</sequence>
<protein>
    <submittedName>
        <fullName evidence="2">Uncharacterized protein</fullName>
    </submittedName>
</protein>